<evidence type="ECO:0000313" key="2">
    <source>
        <dbReference type="EMBL" id="KAJ7762920.1"/>
    </source>
</evidence>
<organism evidence="2 3">
    <name type="scientific">Mycena metata</name>
    <dbReference type="NCBI Taxonomy" id="1033252"/>
    <lineage>
        <taxon>Eukaryota</taxon>
        <taxon>Fungi</taxon>
        <taxon>Dikarya</taxon>
        <taxon>Basidiomycota</taxon>
        <taxon>Agaricomycotina</taxon>
        <taxon>Agaricomycetes</taxon>
        <taxon>Agaricomycetidae</taxon>
        <taxon>Agaricales</taxon>
        <taxon>Marasmiineae</taxon>
        <taxon>Mycenaceae</taxon>
        <taxon>Mycena</taxon>
    </lineage>
</organism>
<dbReference type="AlphaFoldDB" id="A0AAD7NIT2"/>
<gene>
    <name evidence="2" type="ORF">B0H16DRAFT_1528152</name>
</gene>
<reference evidence="2" key="1">
    <citation type="submission" date="2023-03" db="EMBL/GenBank/DDBJ databases">
        <title>Massive genome expansion in bonnet fungi (Mycena s.s.) driven by repeated elements and novel gene families across ecological guilds.</title>
        <authorList>
            <consortium name="Lawrence Berkeley National Laboratory"/>
            <person name="Harder C.B."/>
            <person name="Miyauchi S."/>
            <person name="Viragh M."/>
            <person name="Kuo A."/>
            <person name="Thoen E."/>
            <person name="Andreopoulos B."/>
            <person name="Lu D."/>
            <person name="Skrede I."/>
            <person name="Drula E."/>
            <person name="Henrissat B."/>
            <person name="Morin E."/>
            <person name="Kohler A."/>
            <person name="Barry K."/>
            <person name="LaButti K."/>
            <person name="Morin E."/>
            <person name="Salamov A."/>
            <person name="Lipzen A."/>
            <person name="Mereny Z."/>
            <person name="Hegedus B."/>
            <person name="Baldrian P."/>
            <person name="Stursova M."/>
            <person name="Weitz H."/>
            <person name="Taylor A."/>
            <person name="Grigoriev I.V."/>
            <person name="Nagy L.G."/>
            <person name="Martin F."/>
            <person name="Kauserud H."/>
        </authorList>
    </citation>
    <scope>NUCLEOTIDE SEQUENCE</scope>
    <source>
        <strain evidence="2">CBHHK182m</strain>
    </source>
</reference>
<dbReference type="SUPFAM" id="SSF52047">
    <property type="entry name" value="RNI-like"/>
    <property type="match status" value="1"/>
</dbReference>
<evidence type="ECO:0000313" key="3">
    <source>
        <dbReference type="Proteomes" id="UP001215598"/>
    </source>
</evidence>
<evidence type="ECO:0000256" key="1">
    <source>
        <dbReference type="SAM" id="Coils"/>
    </source>
</evidence>
<proteinExistence type="predicted"/>
<name>A0AAD7NIT2_9AGAR</name>
<comment type="caution">
    <text evidence="2">The sequence shown here is derived from an EMBL/GenBank/DDBJ whole genome shotgun (WGS) entry which is preliminary data.</text>
</comment>
<dbReference type="Gene3D" id="3.80.10.10">
    <property type="entry name" value="Ribonuclease Inhibitor"/>
    <property type="match status" value="1"/>
</dbReference>
<dbReference type="InterPro" id="IPR032675">
    <property type="entry name" value="LRR_dom_sf"/>
</dbReference>
<feature type="coiled-coil region" evidence="1">
    <location>
        <begin position="53"/>
        <end position="87"/>
    </location>
</feature>
<dbReference type="Proteomes" id="UP001215598">
    <property type="component" value="Unassembled WGS sequence"/>
</dbReference>
<sequence>MKETDICWNCGVALHAGNMDSVPGPHLPSFPHHLLGTNDPPTYLETSEVQNSLDETKAQILRLDATIAALQASLEKHRRLRQSAADQLRHGSTILSVVRRIPTDVLVEIFNLTVPDAARKHATNRCPWVLGRVCSRWRAISLALPELWTTIDRKIPLAMVKAHIDRSLPHPLTVELGFSDTGSVELLIACSARWVVADVEMRAFMGPALAKVHGRLPLLRRLRYNDNNGFRSFGAFENAPALREVSLSGKASLHLPWSQLERLNMKVSDSAGLSQLRQAHNLVALSVTGRPYEQPQPGGLASLVELPRLRTLLIKDGVFLRSLVLPALEDIYISMDISALPSLIERSNCHLRVFTTDVQCSAADILPVLELSPGLVELRLSALQDAPALLTGLTVPLLSDANVNAYARPLVPALGALLISGVGDAPACAQLVAMMESRRASTMCAEPVLCVLDFVKWAQLNLHTLETMEVLRQKGFDVEWLTGPQSFERYRSWRPGYP</sequence>
<keyword evidence="1" id="KW-0175">Coiled coil</keyword>
<evidence type="ECO:0008006" key="4">
    <source>
        <dbReference type="Google" id="ProtNLM"/>
    </source>
</evidence>
<protein>
    <recommendedName>
        <fullName evidence="4">F-box domain-containing protein</fullName>
    </recommendedName>
</protein>
<dbReference type="EMBL" id="JARKIB010000031">
    <property type="protein sequence ID" value="KAJ7762920.1"/>
    <property type="molecule type" value="Genomic_DNA"/>
</dbReference>
<keyword evidence="3" id="KW-1185">Reference proteome</keyword>
<accession>A0AAD7NIT2</accession>